<name>A0A8S3Y943_PARAO</name>
<evidence type="ECO:0000313" key="2">
    <source>
        <dbReference type="Proteomes" id="UP000691718"/>
    </source>
</evidence>
<dbReference type="EMBL" id="CAJQZP010001624">
    <property type="protein sequence ID" value="CAG5057354.1"/>
    <property type="molecule type" value="Genomic_DNA"/>
</dbReference>
<evidence type="ECO:0000313" key="1">
    <source>
        <dbReference type="EMBL" id="CAG5057354.1"/>
    </source>
</evidence>
<protein>
    <submittedName>
        <fullName evidence="1">(apollo) hypothetical protein</fullName>
    </submittedName>
</protein>
<accession>A0A8S3Y943</accession>
<reference evidence="1" key="1">
    <citation type="submission" date="2021-04" db="EMBL/GenBank/DDBJ databases">
        <authorList>
            <person name="Tunstrom K."/>
        </authorList>
    </citation>
    <scope>NUCLEOTIDE SEQUENCE</scope>
</reference>
<sequence>MDDFITARKKDNAVVSVCQDNKKKKQVYPNTQMGFNVKAGVSGIANLKALDIEKLDMEEWYFIIKNQVLGSIEYGKRSLVSQGMLINTSKNYTAAGGVNGHWTNYANLRGNENGDNGPGYDKDKLIHDNELQKWRGTYLHCEYVQSLPVQWIIHHTLLCLYQFSSITKERSVA</sequence>
<dbReference type="Proteomes" id="UP000691718">
    <property type="component" value="Unassembled WGS sequence"/>
</dbReference>
<keyword evidence="2" id="KW-1185">Reference proteome</keyword>
<dbReference type="OrthoDB" id="8214159at2759"/>
<proteinExistence type="predicted"/>
<dbReference type="AlphaFoldDB" id="A0A8S3Y943"/>
<organism evidence="1 2">
    <name type="scientific">Parnassius apollo</name>
    <name type="common">Apollo butterfly</name>
    <name type="synonym">Papilio apollo</name>
    <dbReference type="NCBI Taxonomy" id="110799"/>
    <lineage>
        <taxon>Eukaryota</taxon>
        <taxon>Metazoa</taxon>
        <taxon>Ecdysozoa</taxon>
        <taxon>Arthropoda</taxon>
        <taxon>Hexapoda</taxon>
        <taxon>Insecta</taxon>
        <taxon>Pterygota</taxon>
        <taxon>Neoptera</taxon>
        <taxon>Endopterygota</taxon>
        <taxon>Lepidoptera</taxon>
        <taxon>Glossata</taxon>
        <taxon>Ditrysia</taxon>
        <taxon>Papilionoidea</taxon>
        <taxon>Papilionidae</taxon>
        <taxon>Parnassiinae</taxon>
        <taxon>Parnassini</taxon>
        <taxon>Parnassius</taxon>
        <taxon>Parnassius</taxon>
    </lineage>
</organism>
<comment type="caution">
    <text evidence="1">The sequence shown here is derived from an EMBL/GenBank/DDBJ whole genome shotgun (WGS) entry which is preliminary data.</text>
</comment>
<gene>
    <name evidence="1" type="ORF">PAPOLLO_LOCUS27137</name>
</gene>